<feature type="domain" description="Major facilitator superfamily (MFS) profile" evidence="6">
    <location>
        <begin position="311"/>
        <end position="409"/>
    </location>
</feature>
<keyword evidence="2 5" id="KW-0812">Transmembrane</keyword>
<feature type="transmembrane region" description="Helical" evidence="5">
    <location>
        <begin position="264"/>
        <end position="286"/>
    </location>
</feature>
<evidence type="ECO:0000259" key="6">
    <source>
        <dbReference type="PROSITE" id="PS50850"/>
    </source>
</evidence>
<evidence type="ECO:0000256" key="2">
    <source>
        <dbReference type="ARBA" id="ARBA00022692"/>
    </source>
</evidence>
<evidence type="ECO:0000313" key="7">
    <source>
        <dbReference type="EMBL" id="NYD20991.1"/>
    </source>
</evidence>
<feature type="transmembrane region" description="Helical" evidence="5">
    <location>
        <begin position="315"/>
        <end position="338"/>
    </location>
</feature>
<dbReference type="InterPro" id="IPR011701">
    <property type="entry name" value="MFS"/>
</dbReference>
<dbReference type="AlphaFoldDB" id="A0A7Y9ASX3"/>
<dbReference type="RefSeq" id="WP_179748979.1">
    <property type="nucleotide sequence ID" value="NZ_BAAAGN010000038.1"/>
</dbReference>
<evidence type="ECO:0000256" key="1">
    <source>
        <dbReference type="ARBA" id="ARBA00004651"/>
    </source>
</evidence>
<feature type="transmembrane region" description="Helical" evidence="5">
    <location>
        <begin position="160"/>
        <end position="179"/>
    </location>
</feature>
<dbReference type="SUPFAM" id="SSF103473">
    <property type="entry name" value="MFS general substrate transporter"/>
    <property type="match status" value="1"/>
</dbReference>
<name>A0A7Y9ASX3_9ACTN</name>
<keyword evidence="4 5" id="KW-0472">Membrane</keyword>
<comment type="caution">
    <text evidence="7">The sequence shown here is derived from an EMBL/GenBank/DDBJ whole genome shotgun (WGS) entry which is preliminary data.</text>
</comment>
<dbReference type="Pfam" id="PF07690">
    <property type="entry name" value="MFS_1"/>
    <property type="match status" value="1"/>
</dbReference>
<feature type="transmembrane region" description="Helical" evidence="5">
    <location>
        <begin position="185"/>
        <end position="204"/>
    </location>
</feature>
<dbReference type="PANTHER" id="PTHR23542:SF1">
    <property type="entry name" value="MAJOR FACILITATOR SUPERFAMILY (MFS) PROFILE DOMAIN-CONTAINING PROTEIN"/>
    <property type="match status" value="1"/>
</dbReference>
<evidence type="ECO:0000256" key="3">
    <source>
        <dbReference type="ARBA" id="ARBA00022989"/>
    </source>
</evidence>
<reference evidence="7 8" key="1">
    <citation type="submission" date="2020-07" db="EMBL/GenBank/DDBJ databases">
        <title>Sequencing the genomes of 1000 actinobacteria strains.</title>
        <authorList>
            <person name="Klenk H.-P."/>
        </authorList>
    </citation>
    <scope>NUCLEOTIDE SEQUENCE [LARGE SCALE GENOMIC DNA]</scope>
    <source>
        <strain evidence="7 8">DSM 7487</strain>
    </source>
</reference>
<dbReference type="PANTHER" id="PTHR23542">
    <property type="match status" value="1"/>
</dbReference>
<dbReference type="GO" id="GO:0005886">
    <property type="term" value="C:plasma membrane"/>
    <property type="evidence" value="ECO:0007669"/>
    <property type="project" value="UniProtKB-SubCell"/>
</dbReference>
<dbReference type="GO" id="GO:0022857">
    <property type="term" value="F:transmembrane transporter activity"/>
    <property type="evidence" value="ECO:0007669"/>
    <property type="project" value="InterPro"/>
</dbReference>
<protein>
    <submittedName>
        <fullName evidence="7">MFS family permease</fullName>
    </submittedName>
</protein>
<feature type="transmembrane region" description="Helical" evidence="5">
    <location>
        <begin position="64"/>
        <end position="82"/>
    </location>
</feature>
<dbReference type="PROSITE" id="PS50850">
    <property type="entry name" value="MFS"/>
    <property type="match status" value="1"/>
</dbReference>
<accession>A0A7Y9ASX3</accession>
<dbReference type="Proteomes" id="UP000521922">
    <property type="component" value="Unassembled WGS sequence"/>
</dbReference>
<proteinExistence type="predicted"/>
<feature type="transmembrane region" description="Helical" evidence="5">
    <location>
        <begin position="119"/>
        <end position="139"/>
    </location>
</feature>
<gene>
    <name evidence="7" type="ORF">BJ968_000531</name>
</gene>
<feature type="transmembrane region" description="Helical" evidence="5">
    <location>
        <begin position="350"/>
        <end position="369"/>
    </location>
</feature>
<sequence>MSSAPPRPAPPRAPRLARAVGPYRDVLAVRGVVVLELVGSLGRVPAFMAGIVCVLHVVQHLDRGYGAAGLVGAVATVGTAVSSPWRGWVVDRYGLRRALVPSIAAQAVCWSVAPFVPYAGLLVTAFVAGTLGPPVFTVVRQSLAVVVPAERRRTAFSLDAVLVEFSYMVGPAAGTAVALAWSTTAAMLVVGAAQCLAAIAMFVLDPPLRSEPVAPGEAGPPVRHGVWTTALLLAMACAFAADLVLSATDLAVVAQLREEGQVRWTGLVLAVWAAGSVVGGLVHGVLPRPVPPWLLVVLLGAATTPLALLHGPLALALGTFVAGLFCAPVISATVDLVAHGVHESVRGRAMGWHAAATTVGAALGAPLAGAVSDAAGTGTPFLVVGVAGVVAGAATAVVAARVHLRPRFP</sequence>
<feature type="transmembrane region" description="Helical" evidence="5">
    <location>
        <begin position="381"/>
        <end position="404"/>
    </location>
</feature>
<keyword evidence="8" id="KW-1185">Reference proteome</keyword>
<evidence type="ECO:0000313" key="8">
    <source>
        <dbReference type="Proteomes" id="UP000521922"/>
    </source>
</evidence>
<organism evidence="7 8">
    <name type="scientific">Kineococcus aurantiacus</name>
    <dbReference type="NCBI Taxonomy" id="37633"/>
    <lineage>
        <taxon>Bacteria</taxon>
        <taxon>Bacillati</taxon>
        <taxon>Actinomycetota</taxon>
        <taxon>Actinomycetes</taxon>
        <taxon>Kineosporiales</taxon>
        <taxon>Kineosporiaceae</taxon>
        <taxon>Kineococcus</taxon>
    </lineage>
</organism>
<dbReference type="InterPro" id="IPR036259">
    <property type="entry name" value="MFS_trans_sf"/>
</dbReference>
<feature type="transmembrane region" description="Helical" evidence="5">
    <location>
        <begin position="33"/>
        <end position="58"/>
    </location>
</feature>
<evidence type="ECO:0000256" key="4">
    <source>
        <dbReference type="ARBA" id="ARBA00023136"/>
    </source>
</evidence>
<evidence type="ECO:0000256" key="5">
    <source>
        <dbReference type="SAM" id="Phobius"/>
    </source>
</evidence>
<comment type="subcellular location">
    <subcellularLocation>
        <location evidence="1">Cell membrane</location>
        <topology evidence="1">Multi-pass membrane protein</topology>
    </subcellularLocation>
</comment>
<dbReference type="InterPro" id="IPR020846">
    <property type="entry name" value="MFS_dom"/>
</dbReference>
<dbReference type="Gene3D" id="1.20.1250.20">
    <property type="entry name" value="MFS general substrate transporter like domains"/>
    <property type="match status" value="1"/>
</dbReference>
<feature type="transmembrane region" description="Helical" evidence="5">
    <location>
        <begin position="225"/>
        <end position="244"/>
    </location>
</feature>
<keyword evidence="3 5" id="KW-1133">Transmembrane helix</keyword>
<feature type="transmembrane region" description="Helical" evidence="5">
    <location>
        <begin position="293"/>
        <end position="309"/>
    </location>
</feature>
<dbReference type="EMBL" id="JACCBB010000001">
    <property type="protein sequence ID" value="NYD20991.1"/>
    <property type="molecule type" value="Genomic_DNA"/>
</dbReference>